<gene>
    <name evidence="2" type="ORF">GM672_09025</name>
</gene>
<protein>
    <submittedName>
        <fullName evidence="2">Uncharacterized protein</fullName>
    </submittedName>
</protein>
<feature type="compositionally biased region" description="Polar residues" evidence="1">
    <location>
        <begin position="66"/>
        <end position="76"/>
    </location>
</feature>
<name>A0A6I3SUM1_9BURK</name>
<feature type="region of interest" description="Disordered" evidence="1">
    <location>
        <begin position="45"/>
        <end position="76"/>
    </location>
</feature>
<reference evidence="2 3" key="1">
    <citation type="submission" date="2019-11" db="EMBL/GenBank/DDBJ databases">
        <title>Type strains purchased from KCTC, JCM and DSMZ.</title>
        <authorList>
            <person name="Lu H."/>
        </authorList>
    </citation>
    <scope>NUCLEOTIDE SEQUENCE [LARGE SCALE GENOMIC DNA]</scope>
    <source>
        <strain evidence="2 3">KCTC 52429</strain>
    </source>
</reference>
<comment type="caution">
    <text evidence="2">The sequence shown here is derived from an EMBL/GenBank/DDBJ whole genome shotgun (WGS) entry which is preliminary data.</text>
</comment>
<sequence>MAADDNDGDGGGDCADAPAQRRALLAKMLEELATLPEALLARVRPAGSVRDATSPTAPAVAEEPSINESINQSLTR</sequence>
<evidence type="ECO:0000313" key="2">
    <source>
        <dbReference type="EMBL" id="MTV52871.1"/>
    </source>
</evidence>
<accession>A0A6I3SUM1</accession>
<evidence type="ECO:0000256" key="1">
    <source>
        <dbReference type="SAM" id="MobiDB-lite"/>
    </source>
</evidence>
<evidence type="ECO:0000313" key="3">
    <source>
        <dbReference type="Proteomes" id="UP000430634"/>
    </source>
</evidence>
<dbReference type="Proteomes" id="UP000430634">
    <property type="component" value="Unassembled WGS sequence"/>
</dbReference>
<organism evidence="2 3">
    <name type="scientific">Pseudoduganella buxea</name>
    <dbReference type="NCBI Taxonomy" id="1949069"/>
    <lineage>
        <taxon>Bacteria</taxon>
        <taxon>Pseudomonadati</taxon>
        <taxon>Pseudomonadota</taxon>
        <taxon>Betaproteobacteria</taxon>
        <taxon>Burkholderiales</taxon>
        <taxon>Oxalobacteraceae</taxon>
        <taxon>Telluria group</taxon>
        <taxon>Pseudoduganella</taxon>
    </lineage>
</organism>
<dbReference type="EMBL" id="WNKZ01000018">
    <property type="protein sequence ID" value="MTV52871.1"/>
    <property type="molecule type" value="Genomic_DNA"/>
</dbReference>
<dbReference type="AlphaFoldDB" id="A0A6I3SUM1"/>
<proteinExistence type="predicted"/>